<dbReference type="Gene3D" id="3.20.190.10">
    <property type="entry name" value="MutM-like, N-terminal"/>
    <property type="match status" value="1"/>
</dbReference>
<dbReference type="InterPro" id="IPR035937">
    <property type="entry name" value="FPG_N"/>
</dbReference>
<evidence type="ECO:0000256" key="1">
    <source>
        <dbReference type="ARBA" id="ARBA00009409"/>
    </source>
</evidence>
<gene>
    <name evidence="16" type="ORF">GCM10025869_16120</name>
</gene>
<evidence type="ECO:0000256" key="2">
    <source>
        <dbReference type="ARBA" id="ARBA00012720"/>
    </source>
</evidence>
<keyword evidence="9" id="KW-0234">DNA repair</keyword>
<dbReference type="SMART" id="SM01232">
    <property type="entry name" value="H2TH"/>
    <property type="match status" value="1"/>
</dbReference>
<comment type="caution">
    <text evidence="16">The sequence shown here is derived from an EMBL/GenBank/DDBJ whole genome shotgun (WGS) entry which is preliminary data.</text>
</comment>
<dbReference type="SUPFAM" id="SSF81624">
    <property type="entry name" value="N-terminal domain of MutM-like DNA repair proteins"/>
    <property type="match status" value="1"/>
</dbReference>
<dbReference type="PANTHER" id="PTHR42697">
    <property type="entry name" value="ENDONUCLEASE 8"/>
    <property type="match status" value="1"/>
</dbReference>
<dbReference type="Proteomes" id="UP001157069">
    <property type="component" value="Unassembled WGS sequence"/>
</dbReference>
<dbReference type="SMART" id="SM00898">
    <property type="entry name" value="Fapy_DNA_glyco"/>
    <property type="match status" value="1"/>
</dbReference>
<evidence type="ECO:0000256" key="4">
    <source>
        <dbReference type="ARBA" id="ARBA00022763"/>
    </source>
</evidence>
<dbReference type="Gene3D" id="1.10.8.50">
    <property type="match status" value="1"/>
</dbReference>
<evidence type="ECO:0000256" key="3">
    <source>
        <dbReference type="ARBA" id="ARBA00022723"/>
    </source>
</evidence>
<evidence type="ECO:0000313" key="17">
    <source>
        <dbReference type="Proteomes" id="UP001157069"/>
    </source>
</evidence>
<evidence type="ECO:0000256" key="13">
    <source>
        <dbReference type="PROSITE-ProRule" id="PRU00391"/>
    </source>
</evidence>
<dbReference type="Pfam" id="PF06831">
    <property type="entry name" value="H2TH"/>
    <property type="match status" value="1"/>
</dbReference>
<evidence type="ECO:0000256" key="7">
    <source>
        <dbReference type="ARBA" id="ARBA00022833"/>
    </source>
</evidence>
<dbReference type="InterPro" id="IPR010979">
    <property type="entry name" value="Ribosomal_uS13-like_H2TH"/>
</dbReference>
<dbReference type="CDD" id="cd08971">
    <property type="entry name" value="AcNei2_N"/>
    <property type="match status" value="1"/>
</dbReference>
<dbReference type="PANTHER" id="PTHR42697:SF1">
    <property type="entry name" value="ENDONUCLEASE 8"/>
    <property type="match status" value="1"/>
</dbReference>
<reference evidence="17" key="1">
    <citation type="journal article" date="2019" name="Int. J. Syst. Evol. Microbiol.">
        <title>The Global Catalogue of Microorganisms (GCM) 10K type strain sequencing project: providing services to taxonomists for standard genome sequencing and annotation.</title>
        <authorList>
            <consortium name="The Broad Institute Genomics Platform"/>
            <consortium name="The Broad Institute Genome Sequencing Center for Infectious Disease"/>
            <person name="Wu L."/>
            <person name="Ma J."/>
        </authorList>
    </citation>
    <scope>NUCLEOTIDE SEQUENCE [LARGE SCALE GENOMIC DNA]</scope>
    <source>
        <strain evidence="17">NBRC 108755</strain>
    </source>
</reference>
<dbReference type="EC" id="4.2.99.18" evidence="2"/>
<dbReference type="SUPFAM" id="SSF46946">
    <property type="entry name" value="S13-like H2TH domain"/>
    <property type="match status" value="1"/>
</dbReference>
<comment type="similarity">
    <text evidence="1">Belongs to the FPG family.</text>
</comment>
<accession>A0ABQ6JUL7</accession>
<evidence type="ECO:0000256" key="10">
    <source>
        <dbReference type="ARBA" id="ARBA00023239"/>
    </source>
</evidence>
<keyword evidence="10" id="KW-0456">Lyase</keyword>
<keyword evidence="3" id="KW-0479">Metal-binding</keyword>
<keyword evidence="5 13" id="KW-0863">Zinc-finger</keyword>
<organism evidence="16 17">
    <name type="scientific">Homoserinibacter gongjuensis</name>
    <dbReference type="NCBI Taxonomy" id="1162968"/>
    <lineage>
        <taxon>Bacteria</taxon>
        <taxon>Bacillati</taxon>
        <taxon>Actinomycetota</taxon>
        <taxon>Actinomycetes</taxon>
        <taxon>Micrococcales</taxon>
        <taxon>Microbacteriaceae</taxon>
        <taxon>Homoserinibacter</taxon>
    </lineage>
</organism>
<evidence type="ECO:0000256" key="8">
    <source>
        <dbReference type="ARBA" id="ARBA00023125"/>
    </source>
</evidence>
<dbReference type="EMBL" id="BSVA01000001">
    <property type="protein sequence ID" value="GMA91083.1"/>
    <property type="molecule type" value="Genomic_DNA"/>
</dbReference>
<evidence type="ECO:0000256" key="12">
    <source>
        <dbReference type="ARBA" id="ARBA00023295"/>
    </source>
</evidence>
<keyword evidence="6" id="KW-0378">Hydrolase</keyword>
<feature type="domain" description="FPG-type" evidence="14">
    <location>
        <begin position="226"/>
        <end position="265"/>
    </location>
</feature>
<dbReference type="InterPro" id="IPR000214">
    <property type="entry name" value="Znf_DNA_glyclase/AP_lyase"/>
</dbReference>
<evidence type="ECO:0000259" key="15">
    <source>
        <dbReference type="PROSITE" id="PS51068"/>
    </source>
</evidence>
<evidence type="ECO:0000256" key="6">
    <source>
        <dbReference type="ARBA" id="ARBA00022801"/>
    </source>
</evidence>
<dbReference type="PROSITE" id="PS51068">
    <property type="entry name" value="FPG_CAT"/>
    <property type="match status" value="1"/>
</dbReference>
<keyword evidence="17" id="KW-1185">Reference proteome</keyword>
<dbReference type="InterPro" id="IPR015886">
    <property type="entry name" value="H2TH_FPG"/>
</dbReference>
<dbReference type="Pfam" id="PF01149">
    <property type="entry name" value="Fapy_DNA_glyco"/>
    <property type="match status" value="1"/>
</dbReference>
<protein>
    <recommendedName>
        <fullName evidence="2">DNA-(apurinic or apyrimidinic site) lyase</fullName>
        <ecNumber evidence="2">4.2.99.18</ecNumber>
    </recommendedName>
</protein>
<dbReference type="PROSITE" id="PS51066">
    <property type="entry name" value="ZF_FPG_2"/>
    <property type="match status" value="1"/>
</dbReference>
<keyword evidence="7" id="KW-0862">Zinc</keyword>
<feature type="domain" description="Formamidopyrimidine-DNA glycosylase catalytic" evidence="15">
    <location>
        <begin position="8"/>
        <end position="107"/>
    </location>
</feature>
<evidence type="ECO:0000256" key="5">
    <source>
        <dbReference type="ARBA" id="ARBA00022771"/>
    </source>
</evidence>
<keyword evidence="4" id="KW-0227">DNA damage</keyword>
<proteinExistence type="inferred from homology"/>
<evidence type="ECO:0000313" key="16">
    <source>
        <dbReference type="EMBL" id="GMA91083.1"/>
    </source>
</evidence>
<dbReference type="SUPFAM" id="SSF57716">
    <property type="entry name" value="Glucocorticoid receptor-like (DNA-binding domain)"/>
    <property type="match status" value="1"/>
</dbReference>
<evidence type="ECO:0000259" key="14">
    <source>
        <dbReference type="PROSITE" id="PS51066"/>
    </source>
</evidence>
<keyword evidence="8" id="KW-0238">DNA-binding</keyword>
<evidence type="ECO:0000256" key="9">
    <source>
        <dbReference type="ARBA" id="ARBA00023204"/>
    </source>
</evidence>
<evidence type="ECO:0000256" key="11">
    <source>
        <dbReference type="ARBA" id="ARBA00023268"/>
    </source>
</evidence>
<keyword evidence="12" id="KW-0326">Glycosidase</keyword>
<dbReference type="InterPro" id="IPR012319">
    <property type="entry name" value="FPG_cat"/>
</dbReference>
<dbReference type="InterPro" id="IPR044090">
    <property type="entry name" value="Nei2_N"/>
</dbReference>
<keyword evidence="11" id="KW-0511">Multifunctional enzyme</keyword>
<name>A0ABQ6JUL7_9MICO</name>
<sequence>MGYVAKVPEGDTVYRTARQQHDALAGRVLTASDFRVPEFATVDLAGETVREVVSRGKHLLHRVGEWTVHSHLKMEGAWRIFRRGERWTRPAFQARAVLTADDTQSVGFELGVLEVLPTAEEERVVGHLGPDLLGADWDAAEAARRIASDPGVPVFTALLDQRNLAGIGNVYANELCFVRGLLPTRPMSEVDDVSALVSLAQRMLMANRGRWTRTTTGDLRPGRRTWVYGRTGQPCLRCGTPLEGGELGRVPGEERVVSWCPRCQR</sequence>